<comment type="similarity">
    <text evidence="1">Belongs to the insect beta-1,3-glucan binding protein family.</text>
</comment>
<feature type="signal peptide" evidence="4">
    <location>
        <begin position="1"/>
        <end position="26"/>
    </location>
</feature>
<dbReference type="InterPro" id="IPR013320">
    <property type="entry name" value="ConA-like_dom_sf"/>
</dbReference>
<keyword evidence="3" id="KW-0391">Immunity</keyword>
<protein>
    <submittedName>
        <fullName evidence="7">Uncharacterized protein</fullName>
    </submittedName>
</protein>
<dbReference type="AlphaFoldDB" id="A0A5E4QEC6"/>
<dbReference type="GO" id="GO:0045087">
    <property type="term" value="P:innate immune response"/>
    <property type="evidence" value="ECO:0007669"/>
    <property type="project" value="UniProtKB-KW"/>
</dbReference>
<dbReference type="PROSITE" id="PS51969">
    <property type="entry name" value="CBM39"/>
    <property type="match status" value="1"/>
</dbReference>
<dbReference type="PROSITE" id="PS51762">
    <property type="entry name" value="GH16_2"/>
    <property type="match status" value="1"/>
</dbReference>
<evidence type="ECO:0000256" key="2">
    <source>
        <dbReference type="ARBA" id="ARBA00022588"/>
    </source>
</evidence>
<dbReference type="EMBL" id="FZQP02002449">
    <property type="protein sequence ID" value="VVC95826.1"/>
    <property type="molecule type" value="Genomic_DNA"/>
</dbReference>
<dbReference type="SUPFAM" id="SSF49899">
    <property type="entry name" value="Concanavalin A-like lectins/glucanases"/>
    <property type="match status" value="1"/>
</dbReference>
<dbReference type="InterPro" id="IPR031756">
    <property type="entry name" value="BGBP_N"/>
</dbReference>
<dbReference type="GO" id="GO:0030246">
    <property type="term" value="F:carbohydrate binding"/>
    <property type="evidence" value="ECO:0007669"/>
    <property type="project" value="InterPro"/>
</dbReference>
<reference evidence="7 8" key="1">
    <citation type="submission" date="2017-07" db="EMBL/GenBank/DDBJ databases">
        <authorList>
            <person name="Talla V."/>
            <person name="Backstrom N."/>
        </authorList>
    </citation>
    <scope>NUCLEOTIDE SEQUENCE [LARGE SCALE GENOMIC DNA]</scope>
</reference>
<dbReference type="GO" id="GO:0005975">
    <property type="term" value="P:carbohydrate metabolic process"/>
    <property type="evidence" value="ECO:0007669"/>
    <property type="project" value="InterPro"/>
</dbReference>
<keyword evidence="4" id="KW-0732">Signal</keyword>
<dbReference type="PANTHER" id="PTHR10963:SF60">
    <property type="entry name" value="GRAM-NEGATIVE BACTERIA-BINDING PROTEIN 1-RELATED"/>
    <property type="match status" value="1"/>
</dbReference>
<name>A0A5E4QEC6_9NEOP</name>
<accession>A0A5E4QEC6</accession>
<feature type="domain" description="GH16" evidence="5">
    <location>
        <begin position="203"/>
        <end position="495"/>
    </location>
</feature>
<dbReference type="Gene3D" id="2.60.40.2140">
    <property type="entry name" value="Beta-1,3-glucan-recognition protein, N-terminal domain"/>
    <property type="match status" value="1"/>
</dbReference>
<keyword evidence="8" id="KW-1185">Reference proteome</keyword>
<evidence type="ECO:0000313" key="8">
    <source>
        <dbReference type="Proteomes" id="UP000324832"/>
    </source>
</evidence>
<keyword evidence="2" id="KW-0399">Innate immunity</keyword>
<evidence type="ECO:0000313" key="7">
    <source>
        <dbReference type="EMBL" id="VVC95826.1"/>
    </source>
</evidence>
<dbReference type="InterPro" id="IPR050546">
    <property type="entry name" value="Glycosyl_Hydrlase_16"/>
</dbReference>
<evidence type="ECO:0000256" key="4">
    <source>
        <dbReference type="SAM" id="SignalP"/>
    </source>
</evidence>
<evidence type="ECO:0000259" key="6">
    <source>
        <dbReference type="PROSITE" id="PS51969"/>
    </source>
</evidence>
<feature type="domain" description="CBM39" evidence="6">
    <location>
        <begin position="28"/>
        <end position="131"/>
    </location>
</feature>
<organism evidence="7 8">
    <name type="scientific">Leptidea sinapis</name>
    <dbReference type="NCBI Taxonomy" id="189913"/>
    <lineage>
        <taxon>Eukaryota</taxon>
        <taxon>Metazoa</taxon>
        <taxon>Ecdysozoa</taxon>
        <taxon>Arthropoda</taxon>
        <taxon>Hexapoda</taxon>
        <taxon>Insecta</taxon>
        <taxon>Pterygota</taxon>
        <taxon>Neoptera</taxon>
        <taxon>Endopterygota</taxon>
        <taxon>Lepidoptera</taxon>
        <taxon>Glossata</taxon>
        <taxon>Ditrysia</taxon>
        <taxon>Papilionoidea</taxon>
        <taxon>Pieridae</taxon>
        <taxon>Dismorphiinae</taxon>
        <taxon>Leptidea</taxon>
    </lineage>
</organism>
<dbReference type="InterPro" id="IPR043030">
    <property type="entry name" value="BGBP_N_sf"/>
</dbReference>
<evidence type="ECO:0000256" key="1">
    <source>
        <dbReference type="ARBA" id="ARBA00008781"/>
    </source>
</evidence>
<proteinExistence type="inferred from homology"/>
<gene>
    <name evidence="7" type="ORF">LSINAPIS_LOCUS7460</name>
</gene>
<dbReference type="PANTHER" id="PTHR10963">
    <property type="entry name" value="GLYCOSYL HYDROLASE-RELATED"/>
    <property type="match status" value="1"/>
</dbReference>
<sequence>MNGRARVSLLCLCVCDVILFSDRAQAQVYDYNVTIEAFTPRGFRISIPDDSRIKFFYIEYLLYKSNQYVNSSRQFVTEAKDGHRAVEDRNVTLSVGDVVRWTSFVALEWGDITPADQYGLNLEYHTSGVAKPYHNSIIREVVTRKNLVSPRTSNIIRTQVNNKEVAPNQVIFKDEFEGRALRRDLWHVAHFVPVDHPEHPFVSYQDDLYNPTVLVERGALHIRPLLQQNLPFFNNESLYSGTLDLRNRCTGSMCWVEGAGSLILPPVVSGRIRSRFAFQYGTVEIRAKLPRGDWIYPELLLEPKYTKYGSQSYSSGVIKIAMARGNVHLSDTNYESSVLQAGPILNAVCKGPFTYYKRKLFDGSPWSDDFHVYSVTWTPVSIEMAVDGQVWVSYKPGAAGLRSWLPRACGRAWYDLLDSPHKIAPFDSYFYLTIGLAVGGSSEFPDGLITGSDCPKPWRNKDPKASVRFWEHQNEWWPTWSQPELIVDYVRVTSV</sequence>
<dbReference type="InterPro" id="IPR000757">
    <property type="entry name" value="Beta-glucanase-like"/>
</dbReference>
<dbReference type="GO" id="GO:0004553">
    <property type="term" value="F:hydrolase activity, hydrolyzing O-glycosyl compounds"/>
    <property type="evidence" value="ECO:0007669"/>
    <property type="project" value="InterPro"/>
</dbReference>
<dbReference type="Gene3D" id="2.60.120.200">
    <property type="match status" value="1"/>
</dbReference>
<evidence type="ECO:0000256" key="3">
    <source>
        <dbReference type="ARBA" id="ARBA00022859"/>
    </source>
</evidence>
<feature type="chain" id="PRO_5022968377" evidence="4">
    <location>
        <begin position="27"/>
        <end position="495"/>
    </location>
</feature>
<dbReference type="Pfam" id="PF15886">
    <property type="entry name" value="CBM39"/>
    <property type="match status" value="1"/>
</dbReference>
<dbReference type="Proteomes" id="UP000324832">
    <property type="component" value="Unassembled WGS sequence"/>
</dbReference>
<evidence type="ECO:0000259" key="5">
    <source>
        <dbReference type="PROSITE" id="PS51762"/>
    </source>
</evidence>